<sequence length="59" mass="6849">MHRFLGNETNHRILVRKANRYDWFVILEGPAPIPVEYGHIAEDGTRVEGLRILRGAFDM</sequence>
<name>A0A4Q7KQN0_9PSEU</name>
<reference evidence="1 2" key="1">
    <citation type="submission" date="2019-02" db="EMBL/GenBank/DDBJ databases">
        <title>Genomic Encyclopedia of Type Strains, Phase IV (KMG-IV): sequencing the most valuable type-strain genomes for metagenomic binning, comparative biology and taxonomic classification.</title>
        <authorList>
            <person name="Goeker M."/>
        </authorList>
    </citation>
    <scope>NUCLEOTIDE SEQUENCE [LARGE SCALE GENOMIC DNA]</scope>
    <source>
        <strain evidence="1 2">DSM 101727</strain>
    </source>
</reference>
<gene>
    <name evidence="1" type="ORF">EV193_104364</name>
</gene>
<keyword evidence="2" id="KW-1185">Reference proteome</keyword>
<dbReference type="AlphaFoldDB" id="A0A4Q7KQN0"/>
<dbReference type="Proteomes" id="UP000294257">
    <property type="component" value="Unassembled WGS sequence"/>
</dbReference>
<evidence type="ECO:0000313" key="2">
    <source>
        <dbReference type="Proteomes" id="UP000294257"/>
    </source>
</evidence>
<comment type="caution">
    <text evidence="1">The sequence shown here is derived from an EMBL/GenBank/DDBJ whole genome shotgun (WGS) entry which is preliminary data.</text>
</comment>
<protein>
    <submittedName>
        <fullName evidence="1">Uncharacterized protein</fullName>
    </submittedName>
</protein>
<accession>A0A4Q7KQN0</accession>
<evidence type="ECO:0000313" key="1">
    <source>
        <dbReference type="EMBL" id="RZS39148.1"/>
    </source>
</evidence>
<dbReference type="EMBL" id="SGWQ01000004">
    <property type="protein sequence ID" value="RZS39148.1"/>
    <property type="molecule type" value="Genomic_DNA"/>
</dbReference>
<organism evidence="1 2">
    <name type="scientific">Herbihabitans rhizosphaerae</name>
    <dbReference type="NCBI Taxonomy" id="1872711"/>
    <lineage>
        <taxon>Bacteria</taxon>
        <taxon>Bacillati</taxon>
        <taxon>Actinomycetota</taxon>
        <taxon>Actinomycetes</taxon>
        <taxon>Pseudonocardiales</taxon>
        <taxon>Pseudonocardiaceae</taxon>
        <taxon>Herbihabitans</taxon>
    </lineage>
</organism>
<proteinExistence type="predicted"/>